<reference evidence="3 4" key="1">
    <citation type="journal article" date="2018" name="Mol. Biol. Evol.">
        <title>Broad Genomic Sampling Reveals a Smut Pathogenic Ancestry of the Fungal Clade Ustilaginomycotina.</title>
        <authorList>
            <person name="Kijpornyongpan T."/>
            <person name="Mondo S.J."/>
            <person name="Barry K."/>
            <person name="Sandor L."/>
            <person name="Lee J."/>
            <person name="Lipzen A."/>
            <person name="Pangilinan J."/>
            <person name="LaButti K."/>
            <person name="Hainaut M."/>
            <person name="Henrissat B."/>
            <person name="Grigoriev I.V."/>
            <person name="Spatafora J.W."/>
            <person name="Aime M.C."/>
        </authorList>
    </citation>
    <scope>NUCLEOTIDE SEQUENCE [LARGE SCALE GENOMIC DNA]</scope>
    <source>
        <strain evidence="3 4">MCA 3645</strain>
    </source>
</reference>
<sequence>MLRRIASRTLREPVLRASSPAPQPATGTSAAVLAHQYQLMQQSRGLVSSVLLSSTRDSYESKKMAELRSELKTRGLSSTGRKDELIKRLVDHDSVINGSTASTAALPLRKKSTLASLRKEDGGSKDTLSPPGAPTTQAGTKTNKGNPPSADASRRNDKAGPTVDAETARAVEKGTKPLGSLKPSETPANLEPGSVHNAAADGLASDANAKASPGTEEQRGVPVQKTTPPGLPPQKAPAAKETFNIQIPYYPDPPEPQIEIPIVTSYTSPHIKRSDANTASSGFEPKAISVSASSAITHAADLSSHGSPDASESSEKAKGIFSEILSDLEKQSGSDLSAVNKGVESAKQAFSSIGEQAKGAFASAAGQVADATGASSSSSSASSSSSSSSSSSGSGSSGNKSNRPLTDEERTGALVLLGIVTGGFVLGGLGKPKKQKHDDKEHDAKSASDGAAQAPAGSQGKPVAVTPLLPVAALPQADGSVKSQGEGEGSGSAIPTPAGSKVKAPIMCVPKGTQVASSSSSSSSSSSPLASAAFSQPLSSTTLARLAQLSTCEVSKLGS</sequence>
<feature type="compositionally biased region" description="Basic and acidic residues" evidence="1">
    <location>
        <begin position="166"/>
        <end position="175"/>
    </location>
</feature>
<feature type="compositionally biased region" description="Basic and acidic residues" evidence="1">
    <location>
        <begin position="436"/>
        <end position="446"/>
    </location>
</feature>
<keyword evidence="4" id="KW-1185">Reference proteome</keyword>
<feature type="region of interest" description="Disordered" evidence="1">
    <location>
        <begin position="117"/>
        <end position="258"/>
    </location>
</feature>
<dbReference type="EMBL" id="KZ819207">
    <property type="protein sequence ID" value="PWY97470.1"/>
    <property type="molecule type" value="Genomic_DNA"/>
</dbReference>
<dbReference type="STRING" id="1882483.A0A317XJL0"/>
<dbReference type="PROSITE" id="PS50800">
    <property type="entry name" value="SAP"/>
    <property type="match status" value="1"/>
</dbReference>
<dbReference type="InterPro" id="IPR003034">
    <property type="entry name" value="SAP_dom"/>
</dbReference>
<feature type="domain" description="SAP" evidence="2">
    <location>
        <begin position="59"/>
        <end position="93"/>
    </location>
</feature>
<organism evidence="3 4">
    <name type="scientific">Testicularia cyperi</name>
    <dbReference type="NCBI Taxonomy" id="1882483"/>
    <lineage>
        <taxon>Eukaryota</taxon>
        <taxon>Fungi</taxon>
        <taxon>Dikarya</taxon>
        <taxon>Basidiomycota</taxon>
        <taxon>Ustilaginomycotina</taxon>
        <taxon>Ustilaginomycetes</taxon>
        <taxon>Ustilaginales</taxon>
        <taxon>Anthracoideaceae</taxon>
        <taxon>Testicularia</taxon>
    </lineage>
</organism>
<dbReference type="SMART" id="SM00513">
    <property type="entry name" value="SAP"/>
    <property type="match status" value="1"/>
</dbReference>
<evidence type="ECO:0000313" key="4">
    <source>
        <dbReference type="Proteomes" id="UP000246740"/>
    </source>
</evidence>
<feature type="compositionally biased region" description="Low complexity" evidence="1">
    <location>
        <begin position="373"/>
        <end position="398"/>
    </location>
</feature>
<feature type="region of interest" description="Disordered" evidence="1">
    <location>
        <begin position="427"/>
        <end position="535"/>
    </location>
</feature>
<dbReference type="OrthoDB" id="1476984at2759"/>
<proteinExistence type="predicted"/>
<accession>A0A317XJL0</accession>
<dbReference type="SUPFAM" id="SSF68906">
    <property type="entry name" value="SAP domain"/>
    <property type="match status" value="1"/>
</dbReference>
<feature type="compositionally biased region" description="Polar residues" evidence="1">
    <location>
        <begin position="134"/>
        <end position="146"/>
    </location>
</feature>
<feature type="region of interest" description="Disordered" evidence="1">
    <location>
        <begin position="1"/>
        <end position="28"/>
    </location>
</feature>
<feature type="compositionally biased region" description="Low complexity" evidence="1">
    <location>
        <begin position="516"/>
        <end position="535"/>
    </location>
</feature>
<dbReference type="Proteomes" id="UP000246740">
    <property type="component" value="Unassembled WGS sequence"/>
</dbReference>
<dbReference type="Gene3D" id="1.10.720.30">
    <property type="entry name" value="SAP domain"/>
    <property type="match status" value="1"/>
</dbReference>
<dbReference type="InterPro" id="IPR036361">
    <property type="entry name" value="SAP_dom_sf"/>
</dbReference>
<feature type="compositionally biased region" description="Low complexity" evidence="1">
    <location>
        <begin position="197"/>
        <end position="211"/>
    </location>
</feature>
<dbReference type="AlphaFoldDB" id="A0A317XJL0"/>
<name>A0A317XJL0_9BASI</name>
<feature type="region of interest" description="Disordered" evidence="1">
    <location>
        <begin position="361"/>
        <end position="409"/>
    </location>
</feature>
<protein>
    <recommendedName>
        <fullName evidence="2">SAP domain-containing protein</fullName>
    </recommendedName>
</protein>
<evidence type="ECO:0000313" key="3">
    <source>
        <dbReference type="EMBL" id="PWY97470.1"/>
    </source>
</evidence>
<dbReference type="Pfam" id="PF02037">
    <property type="entry name" value="SAP"/>
    <property type="match status" value="1"/>
</dbReference>
<dbReference type="InParanoid" id="A0A317XJL0"/>
<gene>
    <name evidence="3" type="ORF">BCV70DRAFT_64877</name>
</gene>
<evidence type="ECO:0000256" key="1">
    <source>
        <dbReference type="SAM" id="MobiDB-lite"/>
    </source>
</evidence>
<evidence type="ECO:0000259" key="2">
    <source>
        <dbReference type="PROSITE" id="PS50800"/>
    </source>
</evidence>